<dbReference type="PATRIC" id="fig|1348663.4.peg.4813"/>
<dbReference type="RefSeq" id="WP_157032172.1">
    <property type="nucleotide sequence ID" value="NZ_KK853997.1"/>
</dbReference>
<evidence type="ECO:0000313" key="2">
    <source>
        <dbReference type="EMBL" id="KDN83496.1"/>
    </source>
</evidence>
<evidence type="ECO:0000256" key="1">
    <source>
        <dbReference type="SAM" id="MobiDB-lite"/>
    </source>
</evidence>
<proteinExistence type="predicted"/>
<gene>
    <name evidence="2" type="ORF">KCH_49780</name>
</gene>
<dbReference type="HOGENOM" id="CLU_2717020_0_0_11"/>
<evidence type="ECO:0000313" key="3">
    <source>
        <dbReference type="Proteomes" id="UP000027178"/>
    </source>
</evidence>
<accession>A0A066YZI2</accession>
<dbReference type="EMBL" id="JNBY01000095">
    <property type="protein sequence ID" value="KDN83496.1"/>
    <property type="molecule type" value="Genomic_DNA"/>
</dbReference>
<keyword evidence="3" id="KW-1185">Reference proteome</keyword>
<comment type="caution">
    <text evidence="2">The sequence shown here is derived from an EMBL/GenBank/DDBJ whole genome shotgun (WGS) entry which is preliminary data.</text>
</comment>
<organism evidence="2 3">
    <name type="scientific">Kitasatospora cheerisanensis KCTC 2395</name>
    <dbReference type="NCBI Taxonomy" id="1348663"/>
    <lineage>
        <taxon>Bacteria</taxon>
        <taxon>Bacillati</taxon>
        <taxon>Actinomycetota</taxon>
        <taxon>Actinomycetes</taxon>
        <taxon>Kitasatosporales</taxon>
        <taxon>Streptomycetaceae</taxon>
        <taxon>Kitasatospora</taxon>
    </lineage>
</organism>
<name>A0A066YZI2_9ACTN</name>
<reference evidence="2 3" key="1">
    <citation type="submission" date="2014-05" db="EMBL/GenBank/DDBJ databases">
        <title>Draft Genome Sequence of Kitasatospora cheerisanensis KCTC 2395.</title>
        <authorList>
            <person name="Nam D.H."/>
        </authorList>
    </citation>
    <scope>NUCLEOTIDE SEQUENCE [LARGE SCALE GENOMIC DNA]</scope>
    <source>
        <strain evidence="2 3">KCTC 2395</strain>
    </source>
</reference>
<dbReference type="AlphaFoldDB" id="A0A066YZI2"/>
<feature type="region of interest" description="Disordered" evidence="1">
    <location>
        <begin position="49"/>
        <end position="72"/>
    </location>
</feature>
<dbReference type="Proteomes" id="UP000027178">
    <property type="component" value="Unassembled WGS sequence"/>
</dbReference>
<protein>
    <submittedName>
        <fullName evidence="2">Uncharacterized protein</fullName>
    </submittedName>
</protein>
<sequence length="72" mass="7005">MTPHLARRRTAAAILTGAALLAGGLVLSLNSGADPLSVADSSWGGIVPASPSPSPSPIETPIAAANDSSWGG</sequence>